<name>A0A923SCE6_9BURK</name>
<evidence type="ECO:0000313" key="3">
    <source>
        <dbReference type="EMBL" id="MBC5784870.1"/>
    </source>
</evidence>
<dbReference type="RefSeq" id="WP_187077615.1">
    <property type="nucleotide sequence ID" value="NZ_JACORT010000008.1"/>
</dbReference>
<dbReference type="GO" id="GO:0016757">
    <property type="term" value="F:glycosyltransferase activity"/>
    <property type="evidence" value="ECO:0007669"/>
    <property type="project" value="InterPro"/>
</dbReference>
<dbReference type="SUPFAM" id="SSF53756">
    <property type="entry name" value="UDP-Glycosyltransferase/glycogen phosphorylase"/>
    <property type="match status" value="1"/>
</dbReference>
<dbReference type="PANTHER" id="PTHR12526:SF630">
    <property type="entry name" value="GLYCOSYLTRANSFERASE"/>
    <property type="match status" value="1"/>
</dbReference>
<protein>
    <submittedName>
        <fullName evidence="3">Glycosyltransferase</fullName>
    </submittedName>
</protein>
<keyword evidence="4" id="KW-1185">Reference proteome</keyword>
<dbReference type="EMBL" id="JACORT010000008">
    <property type="protein sequence ID" value="MBC5784870.1"/>
    <property type="molecule type" value="Genomic_DNA"/>
</dbReference>
<feature type="domain" description="Glycosyl transferase family 1" evidence="1">
    <location>
        <begin position="209"/>
        <end position="361"/>
    </location>
</feature>
<proteinExistence type="predicted"/>
<evidence type="ECO:0000259" key="2">
    <source>
        <dbReference type="Pfam" id="PF13439"/>
    </source>
</evidence>
<sequence>MTRALFHYSLLHVGGAEKSSLRLLQALVERGWDITLVLTTGGGALEHEVDPRIRLVRLRPGAYGLRFMAAKGPLGRLFAIPDLAAYCLARVIGCIRMLPFLFQRYDMAATLLQGTSSWFCRRMVRAKVRVHWIRSDLQGADKKGHLAARLRRSAFEIDHFVCVSEVTRASFAAAVPEAAHKACVIYNVLNANDMLVRAREGTDPFPPRADGELRILTVCRLFESAKGLRRMARVCARLRDHGFNFRWFVVGDGPDQSLLEREIDDLGLRNSMILMGRMANPFPAYMNADIVAMLSQYEGLCGVVNEAKVVGRPVVATRVSGIEEQLVDHRTGLIVANDEDAIVEGMRLILSDRSLREALANSHLPPALCDDAAKVQRLEEMLAGKDDTCE</sequence>
<feature type="domain" description="Glycosyltransferase subfamily 4-like N-terminal" evidence="2">
    <location>
        <begin position="13"/>
        <end position="190"/>
    </location>
</feature>
<dbReference type="CDD" id="cd03811">
    <property type="entry name" value="GT4_GT28_WabH-like"/>
    <property type="match status" value="1"/>
</dbReference>
<evidence type="ECO:0000259" key="1">
    <source>
        <dbReference type="Pfam" id="PF00534"/>
    </source>
</evidence>
<dbReference type="AlphaFoldDB" id="A0A923SCE6"/>
<reference evidence="3" key="1">
    <citation type="submission" date="2020-08" db="EMBL/GenBank/DDBJ databases">
        <title>Ramlibacter sp. USB13 16S ribosomal RNA gene genome sequencing and assembly.</title>
        <authorList>
            <person name="Kang M."/>
        </authorList>
    </citation>
    <scope>NUCLEOTIDE SEQUENCE</scope>
    <source>
        <strain evidence="3">USB13</strain>
    </source>
</reference>
<accession>A0A923SCE6</accession>
<dbReference type="InterPro" id="IPR028098">
    <property type="entry name" value="Glyco_trans_4-like_N"/>
</dbReference>
<organism evidence="3 4">
    <name type="scientific">Ramlibacter cellulosilyticus</name>
    <dbReference type="NCBI Taxonomy" id="2764187"/>
    <lineage>
        <taxon>Bacteria</taxon>
        <taxon>Pseudomonadati</taxon>
        <taxon>Pseudomonadota</taxon>
        <taxon>Betaproteobacteria</taxon>
        <taxon>Burkholderiales</taxon>
        <taxon>Comamonadaceae</taxon>
        <taxon>Ramlibacter</taxon>
    </lineage>
</organism>
<gene>
    <name evidence="3" type="ORF">H8N03_18130</name>
</gene>
<dbReference type="PANTHER" id="PTHR12526">
    <property type="entry name" value="GLYCOSYLTRANSFERASE"/>
    <property type="match status" value="1"/>
</dbReference>
<evidence type="ECO:0000313" key="4">
    <source>
        <dbReference type="Proteomes" id="UP000608513"/>
    </source>
</evidence>
<comment type="caution">
    <text evidence="3">The sequence shown here is derived from an EMBL/GenBank/DDBJ whole genome shotgun (WGS) entry which is preliminary data.</text>
</comment>
<dbReference type="Proteomes" id="UP000608513">
    <property type="component" value="Unassembled WGS sequence"/>
</dbReference>
<dbReference type="Pfam" id="PF13439">
    <property type="entry name" value="Glyco_transf_4"/>
    <property type="match status" value="1"/>
</dbReference>
<dbReference type="Pfam" id="PF00534">
    <property type="entry name" value="Glycos_transf_1"/>
    <property type="match status" value="1"/>
</dbReference>
<dbReference type="InterPro" id="IPR001296">
    <property type="entry name" value="Glyco_trans_1"/>
</dbReference>
<dbReference type="Gene3D" id="3.40.50.2000">
    <property type="entry name" value="Glycogen Phosphorylase B"/>
    <property type="match status" value="2"/>
</dbReference>